<dbReference type="PANTHER" id="PTHR12544:SF29">
    <property type="entry name" value="GLUTAMINASE"/>
    <property type="match status" value="1"/>
</dbReference>
<evidence type="ECO:0000313" key="18">
    <source>
        <dbReference type="Proteomes" id="UP000594260"/>
    </source>
</evidence>
<evidence type="ECO:0000256" key="3">
    <source>
        <dbReference type="ARBA" id="ARBA00011881"/>
    </source>
</evidence>
<evidence type="ECO:0000256" key="7">
    <source>
        <dbReference type="ARBA" id="ARBA00022737"/>
    </source>
</evidence>
<dbReference type="InParanoid" id="A0A7M7K4D4"/>
<dbReference type="EC" id="3.5.1.2" evidence="4"/>
<evidence type="ECO:0000256" key="6">
    <source>
        <dbReference type="ARBA" id="ARBA00022537"/>
    </source>
</evidence>
<dbReference type="Gene3D" id="1.25.40.20">
    <property type="entry name" value="Ankyrin repeat-containing domain"/>
    <property type="match status" value="1"/>
</dbReference>
<dbReference type="SUPFAM" id="SSF56601">
    <property type="entry name" value="beta-lactamase/transpeptidase-like"/>
    <property type="match status" value="1"/>
</dbReference>
<dbReference type="SUPFAM" id="SSF48403">
    <property type="entry name" value="Ankyrin repeat"/>
    <property type="match status" value="1"/>
</dbReference>
<dbReference type="InterPro" id="IPR036770">
    <property type="entry name" value="Ankyrin_rpt-contain_sf"/>
</dbReference>
<feature type="region of interest" description="Disordered" evidence="15">
    <location>
        <begin position="694"/>
        <end position="718"/>
    </location>
</feature>
<evidence type="ECO:0000256" key="11">
    <source>
        <dbReference type="ARBA" id="ARBA00023298"/>
    </source>
</evidence>
<comment type="subcellular location">
    <subcellularLocation>
        <location evidence="1">Target cell membrane</location>
    </subcellularLocation>
</comment>
<dbReference type="PROSITE" id="PS50088">
    <property type="entry name" value="ANK_REPEAT"/>
    <property type="match status" value="1"/>
</dbReference>
<feature type="compositionally biased region" description="Polar residues" evidence="15">
    <location>
        <begin position="34"/>
        <end position="59"/>
    </location>
</feature>
<accession>A0A7M7K4D4</accession>
<dbReference type="Pfam" id="PF04960">
    <property type="entry name" value="Glutaminase"/>
    <property type="match status" value="1"/>
</dbReference>
<dbReference type="Gene3D" id="3.40.710.10">
    <property type="entry name" value="DD-peptidase/beta-lactamase superfamily"/>
    <property type="match status" value="1"/>
</dbReference>
<keyword evidence="18" id="KW-1185">Reference proteome</keyword>
<protein>
    <recommendedName>
        <fullName evidence="4">glutaminase</fullName>
        <ecNumber evidence="4">3.5.1.2</ecNumber>
    </recommendedName>
    <alternativeName>
        <fullName evidence="13">L-glutamine amidohydrolase</fullName>
    </alternativeName>
</protein>
<keyword evidence="10 14" id="KW-0040">ANK repeat</keyword>
<dbReference type="GO" id="GO:0044218">
    <property type="term" value="C:other organism cell membrane"/>
    <property type="evidence" value="ECO:0007669"/>
    <property type="project" value="UniProtKB-KW"/>
</dbReference>
<feature type="repeat" description="ANK" evidence="14">
    <location>
        <begin position="628"/>
        <end position="650"/>
    </location>
</feature>
<organism evidence="17 18">
    <name type="scientific">Varroa destructor</name>
    <name type="common">Honeybee mite</name>
    <dbReference type="NCBI Taxonomy" id="109461"/>
    <lineage>
        <taxon>Eukaryota</taxon>
        <taxon>Metazoa</taxon>
        <taxon>Ecdysozoa</taxon>
        <taxon>Arthropoda</taxon>
        <taxon>Chelicerata</taxon>
        <taxon>Arachnida</taxon>
        <taxon>Acari</taxon>
        <taxon>Parasitiformes</taxon>
        <taxon>Mesostigmata</taxon>
        <taxon>Gamasina</taxon>
        <taxon>Dermanyssoidea</taxon>
        <taxon>Varroidae</taxon>
        <taxon>Varroa</taxon>
    </lineage>
</organism>
<dbReference type="InterPro" id="IPR015868">
    <property type="entry name" value="Glutaminase"/>
</dbReference>
<dbReference type="Proteomes" id="UP000594260">
    <property type="component" value="Unplaced"/>
</dbReference>
<evidence type="ECO:0000256" key="9">
    <source>
        <dbReference type="ARBA" id="ARBA00023028"/>
    </source>
</evidence>
<keyword evidence="5" id="KW-0268">Exocytosis</keyword>
<dbReference type="KEGG" id="vde:111248028"/>
<feature type="compositionally biased region" description="Basic and acidic residues" evidence="15">
    <location>
        <begin position="695"/>
        <end position="718"/>
    </location>
</feature>
<dbReference type="NCBIfam" id="TIGR03814">
    <property type="entry name" value="Gln_ase"/>
    <property type="match status" value="1"/>
</dbReference>
<dbReference type="FunFam" id="3.40.710.10:FF:000008">
    <property type="entry name" value="Glutaminase, isoform E"/>
    <property type="match status" value="1"/>
</dbReference>
<reference evidence="17" key="1">
    <citation type="submission" date="2021-01" db="UniProtKB">
        <authorList>
            <consortium name="EnsemblMetazoa"/>
        </authorList>
    </citation>
    <scope>IDENTIFICATION</scope>
</reference>
<evidence type="ECO:0000256" key="1">
    <source>
        <dbReference type="ARBA" id="ARBA00004175"/>
    </source>
</evidence>
<keyword evidence="8" id="KW-0378">Hydrolase</keyword>
<comment type="catalytic activity">
    <reaction evidence="12">
        <text>L-glutamine + H2O = L-glutamate + NH4(+)</text>
        <dbReference type="Rhea" id="RHEA:15889"/>
        <dbReference type="ChEBI" id="CHEBI:15377"/>
        <dbReference type="ChEBI" id="CHEBI:28938"/>
        <dbReference type="ChEBI" id="CHEBI:29985"/>
        <dbReference type="ChEBI" id="CHEBI:58359"/>
        <dbReference type="EC" id="3.5.1.2"/>
    </reaction>
</comment>
<keyword evidence="9" id="KW-0638">Presynaptic neurotoxin</keyword>
<dbReference type="PROSITE" id="PS50297">
    <property type="entry name" value="ANK_REP_REGION"/>
    <property type="match status" value="1"/>
</dbReference>
<evidence type="ECO:0000259" key="16">
    <source>
        <dbReference type="Pfam" id="PF17959"/>
    </source>
</evidence>
<dbReference type="HAMAP" id="MF_00313">
    <property type="entry name" value="Glutaminase"/>
    <property type="match status" value="1"/>
</dbReference>
<evidence type="ECO:0000256" key="4">
    <source>
        <dbReference type="ARBA" id="ARBA00012918"/>
    </source>
</evidence>
<dbReference type="InterPro" id="IPR012338">
    <property type="entry name" value="Beta-lactam/transpept-like"/>
</dbReference>
<dbReference type="EnsemblMetazoa" id="XM_022799715">
    <property type="protein sequence ID" value="XP_022655450"/>
    <property type="gene ID" value="LOC111248028"/>
</dbReference>
<evidence type="ECO:0000256" key="8">
    <source>
        <dbReference type="ARBA" id="ARBA00022801"/>
    </source>
</evidence>
<name>A0A7M7K4D4_VARDE</name>
<dbReference type="GeneID" id="111248028"/>
<dbReference type="GO" id="GO:0004359">
    <property type="term" value="F:glutaminase activity"/>
    <property type="evidence" value="ECO:0007669"/>
    <property type="project" value="UniProtKB-EC"/>
</dbReference>
<dbReference type="InterPro" id="IPR041541">
    <property type="entry name" value="Glutaminase_EF-hand"/>
</dbReference>
<dbReference type="OrthoDB" id="9995210at2759"/>
<evidence type="ECO:0000256" key="5">
    <source>
        <dbReference type="ARBA" id="ARBA00022483"/>
    </source>
</evidence>
<evidence type="ECO:0000313" key="17">
    <source>
        <dbReference type="EnsemblMetazoa" id="XP_022655450"/>
    </source>
</evidence>
<dbReference type="CTD" id="2744"/>
<dbReference type="FunFam" id="1.25.40.20:FF:000069">
    <property type="entry name" value="Glutaminase, isoform E"/>
    <property type="match status" value="1"/>
</dbReference>
<keyword evidence="11" id="KW-1053">Target membrane</keyword>
<dbReference type="GO" id="GO:0044231">
    <property type="term" value="C:host cell presynaptic membrane"/>
    <property type="evidence" value="ECO:0007669"/>
    <property type="project" value="UniProtKB-KW"/>
</dbReference>
<evidence type="ECO:0000256" key="10">
    <source>
        <dbReference type="ARBA" id="ARBA00023043"/>
    </source>
</evidence>
<keyword evidence="6" id="KW-1052">Target cell membrane</keyword>
<dbReference type="FunCoup" id="A0A7M7K4D4">
    <property type="interactions" value="468"/>
</dbReference>
<dbReference type="OMA" id="KENNCFP"/>
<keyword evidence="7" id="KW-0677">Repeat</keyword>
<keyword evidence="9" id="KW-0528">Neurotoxin</keyword>
<proteinExistence type="inferred from homology"/>
<comment type="similarity">
    <text evidence="2">Belongs to the glutaminase family.</text>
</comment>
<dbReference type="GO" id="GO:0006887">
    <property type="term" value="P:exocytosis"/>
    <property type="evidence" value="ECO:0007669"/>
    <property type="project" value="UniProtKB-KW"/>
</dbReference>
<evidence type="ECO:0000256" key="12">
    <source>
        <dbReference type="ARBA" id="ARBA00049534"/>
    </source>
</evidence>
<evidence type="ECO:0000256" key="13">
    <source>
        <dbReference type="ARBA" id="ARBA00077251"/>
    </source>
</evidence>
<keyword evidence="11" id="KW-0472">Membrane</keyword>
<comment type="subunit">
    <text evidence="3">Homotetramer.</text>
</comment>
<dbReference type="RefSeq" id="XP_022655450.1">
    <property type="nucleotide sequence ID" value="XM_022799715.1"/>
</dbReference>
<keyword evidence="9" id="KW-0800">Toxin</keyword>
<dbReference type="Pfam" id="PF17959">
    <property type="entry name" value="EF-hand_14"/>
    <property type="match status" value="1"/>
</dbReference>
<evidence type="ECO:0000256" key="2">
    <source>
        <dbReference type="ARBA" id="ARBA00011076"/>
    </source>
</evidence>
<dbReference type="Gene3D" id="1.10.238.210">
    <property type="match status" value="1"/>
</dbReference>
<dbReference type="PANTHER" id="PTHR12544">
    <property type="entry name" value="GLUTAMINASE"/>
    <property type="match status" value="1"/>
</dbReference>
<evidence type="ECO:0000256" key="14">
    <source>
        <dbReference type="PROSITE-ProRule" id="PRU00023"/>
    </source>
</evidence>
<dbReference type="SMART" id="SM00248">
    <property type="entry name" value="ANK"/>
    <property type="match status" value="1"/>
</dbReference>
<dbReference type="Pfam" id="PF12796">
    <property type="entry name" value="Ank_2"/>
    <property type="match status" value="1"/>
</dbReference>
<dbReference type="GO" id="GO:0006537">
    <property type="term" value="P:glutamate biosynthetic process"/>
    <property type="evidence" value="ECO:0007669"/>
    <property type="project" value="TreeGrafter"/>
</dbReference>
<feature type="region of interest" description="Disordered" evidence="15">
    <location>
        <begin position="22"/>
        <end position="69"/>
    </location>
</feature>
<sequence length="718" mass="80377">MSSGHLRRLFDVRRPLRLRPPLARLRRDVHRTASKQTHISPQQDQKATNGKPNAANQHSLPLPNEPTALSLGPQLLLPPSRGTRFASWYNSHGPLQTPGQLPFQTPKFEGTSTAVATSVTSPMTNSHNFYSYGQSQSLTRPFSHANRIFMPEEEFREGKAKALRGDDAPPVNVEDILFDMFKETDDTISVGKFFSALFATGLKKSDHRLKEMMTNLRAVHKEKGGMGSVESLSLDKATFKNVLKENIVLITRALRHQFVIPDFQDFTHYIEDFYWKCKQNTGGNVATYIPQLAKYSPDFWGVSICTVDGQRFSLGDAEVPFTIQSSGKPLNYAIALSELGADTVHQYVGQEPSGRMFNELVLDYNRKPHNPMVNAGAIIIASTLLNLIEPEMRASEKFDWMCQYYRAISGGEYLSFNNAIFLSEREAADRNYAIGYYMKENKCFPEKVNLKDTMDFYFQLCSLEVNSNSVSVMAATLANGGICPITGHQVINPNSCRDVLSLMHSCGMYDYSGQYAFKVGLPAKSGVSGCTMVVIPNVMGLGLWSPPLDNYGNSVRGVQFCEELVRVFSFHHYDNLRHMTQKKDPRRQKYDTKGQKVVNLLFSAASGDVTAMRRHYLSGMNMGLSDYDGRTALHLAAAEGHLEAVEFLLKICGVSPDNKDRWGHTPADDARTFGHSHIVDFLSIWDTANSTDEGESLKNAEVEEKQIAKPDLKEKQLK</sequence>
<dbReference type="InterPro" id="IPR002110">
    <property type="entry name" value="Ankyrin_rpt"/>
</dbReference>
<evidence type="ECO:0000256" key="15">
    <source>
        <dbReference type="SAM" id="MobiDB-lite"/>
    </source>
</evidence>
<dbReference type="GO" id="GO:0006543">
    <property type="term" value="P:L-glutamine catabolic process"/>
    <property type="evidence" value="ECO:0007669"/>
    <property type="project" value="TreeGrafter"/>
</dbReference>
<dbReference type="AlphaFoldDB" id="A0A7M7K4D4"/>
<feature type="domain" description="Glutaminase EF-hand" evidence="16">
    <location>
        <begin position="173"/>
        <end position="261"/>
    </location>
</feature>